<dbReference type="GO" id="GO:0005524">
    <property type="term" value="F:ATP binding"/>
    <property type="evidence" value="ECO:0007669"/>
    <property type="project" value="UniProtKB-KW"/>
</dbReference>
<keyword evidence="2" id="KW-0067">ATP-binding</keyword>
<reference evidence="5" key="2">
    <citation type="journal article" date="2017" name="Nat. Plants">
        <title>The Aegilops tauschii genome reveals multiple impacts of transposons.</title>
        <authorList>
            <person name="Zhao G."/>
            <person name="Zou C."/>
            <person name="Li K."/>
            <person name="Wang K."/>
            <person name="Li T."/>
            <person name="Gao L."/>
            <person name="Zhang X."/>
            <person name="Wang H."/>
            <person name="Yang Z."/>
            <person name="Liu X."/>
            <person name="Jiang W."/>
            <person name="Mao L."/>
            <person name="Kong X."/>
            <person name="Jiao Y."/>
            <person name="Jia J."/>
        </authorList>
    </citation>
    <scope>NUCLEOTIDE SEQUENCE [LARGE SCALE GENOMIC DNA]</scope>
    <source>
        <strain evidence="5">cv. AL8/78</strain>
    </source>
</reference>
<dbReference type="InterPro" id="IPR056653">
    <property type="entry name" value="DUF7751"/>
</dbReference>
<reference evidence="4" key="4">
    <citation type="submission" date="2019-03" db="UniProtKB">
        <authorList>
            <consortium name="EnsemblPlants"/>
        </authorList>
    </citation>
    <scope>IDENTIFICATION</scope>
</reference>
<sequence length="230" mass="26709">MYHFVAKFVPHFHCFSCCRLTSLFLVALLLHTMHIFFSFCAAAPLRRASSWTFDEKMLVQALYKILHKVSKKSPIVLYIRDVEKFLHKSPKMYLLFEKLLTKLEGPVLLLGSRIVDMDFDDDELDDRLSALFPYSIDIKPPENENCLVSWNSQLEEDMKIIQFQDNRNHITEVLAENDLECLDLGSICLSDTMGLSKYIEEIVVSAVSYHLMNHKDPEYRNGKLILSAKR</sequence>
<reference evidence="4" key="5">
    <citation type="journal article" date="2021" name="G3 (Bethesda)">
        <title>Aegilops tauschii genome assembly Aet v5.0 features greater sequence contiguity and improved annotation.</title>
        <authorList>
            <person name="Wang L."/>
            <person name="Zhu T."/>
            <person name="Rodriguez J.C."/>
            <person name="Deal K.R."/>
            <person name="Dubcovsky J."/>
            <person name="McGuire P.E."/>
            <person name="Lux T."/>
            <person name="Spannagl M."/>
            <person name="Mayer K.F.X."/>
            <person name="Baldrich P."/>
            <person name="Meyers B.C."/>
            <person name="Huo N."/>
            <person name="Gu Y.Q."/>
            <person name="Zhou H."/>
            <person name="Devos K.M."/>
            <person name="Bennetzen J.L."/>
            <person name="Unver T."/>
            <person name="Budak H."/>
            <person name="Gulick P.J."/>
            <person name="Galiba G."/>
            <person name="Kalapos B."/>
            <person name="Nelson D.R."/>
            <person name="Li P."/>
            <person name="You F.M."/>
            <person name="Luo M.C."/>
            <person name="Dvorak J."/>
        </authorList>
    </citation>
    <scope>NUCLEOTIDE SEQUENCE [LARGE SCALE GENOMIC DNA]</scope>
    <source>
        <strain evidence="4">cv. AL8/78</strain>
    </source>
</reference>
<keyword evidence="1" id="KW-0547">Nucleotide-binding</keyword>
<name>A0A453EHF1_AEGTS</name>
<reference evidence="4" key="3">
    <citation type="journal article" date="2017" name="Nature">
        <title>Genome sequence of the progenitor of the wheat D genome Aegilops tauschii.</title>
        <authorList>
            <person name="Luo M.C."/>
            <person name="Gu Y.Q."/>
            <person name="Puiu D."/>
            <person name="Wang H."/>
            <person name="Twardziok S.O."/>
            <person name="Deal K.R."/>
            <person name="Huo N."/>
            <person name="Zhu T."/>
            <person name="Wang L."/>
            <person name="Wang Y."/>
            <person name="McGuire P.E."/>
            <person name="Liu S."/>
            <person name="Long H."/>
            <person name="Ramasamy R.K."/>
            <person name="Rodriguez J.C."/>
            <person name="Van S.L."/>
            <person name="Yuan L."/>
            <person name="Wang Z."/>
            <person name="Xia Z."/>
            <person name="Xiao L."/>
            <person name="Anderson O.D."/>
            <person name="Ouyang S."/>
            <person name="Liang Y."/>
            <person name="Zimin A.V."/>
            <person name="Pertea G."/>
            <person name="Qi P."/>
            <person name="Bennetzen J.L."/>
            <person name="Dai X."/>
            <person name="Dawson M.W."/>
            <person name="Muller H.G."/>
            <person name="Kugler K."/>
            <person name="Rivarola-Duarte L."/>
            <person name="Spannagl M."/>
            <person name="Mayer K.F.X."/>
            <person name="Lu F.H."/>
            <person name="Bevan M.W."/>
            <person name="Leroy P."/>
            <person name="Li P."/>
            <person name="You F.M."/>
            <person name="Sun Q."/>
            <person name="Liu Z."/>
            <person name="Lyons E."/>
            <person name="Wicker T."/>
            <person name="Salzberg S.L."/>
            <person name="Devos K.M."/>
            <person name="Dvorak J."/>
        </authorList>
    </citation>
    <scope>NUCLEOTIDE SEQUENCE [LARGE SCALE GENOMIC DNA]</scope>
    <source>
        <strain evidence="4">cv. AL8/78</strain>
    </source>
</reference>
<dbReference type="PANTHER" id="PTHR45644">
    <property type="entry name" value="AAA ATPASE, PUTATIVE (AFU_ORTHOLOGUE AFUA_2G12920)-RELATED-RELATED"/>
    <property type="match status" value="1"/>
</dbReference>
<evidence type="ECO:0000259" key="3">
    <source>
        <dbReference type="Pfam" id="PF24933"/>
    </source>
</evidence>
<evidence type="ECO:0000256" key="2">
    <source>
        <dbReference type="ARBA" id="ARBA00022840"/>
    </source>
</evidence>
<dbReference type="Gramene" id="AET3Gv20341900.12">
    <property type="protein sequence ID" value="AET3Gv20341900.12"/>
    <property type="gene ID" value="AET3Gv20341900"/>
</dbReference>
<evidence type="ECO:0000313" key="5">
    <source>
        <dbReference type="Proteomes" id="UP000015105"/>
    </source>
</evidence>
<dbReference type="InterPro" id="IPR051701">
    <property type="entry name" value="Mito_OM_Translocase_MSP1"/>
</dbReference>
<proteinExistence type="predicted"/>
<dbReference type="GO" id="GO:0005741">
    <property type="term" value="C:mitochondrial outer membrane"/>
    <property type="evidence" value="ECO:0007669"/>
    <property type="project" value="TreeGrafter"/>
</dbReference>
<accession>A0A453EHF1</accession>
<organism evidence="4 5">
    <name type="scientific">Aegilops tauschii subsp. strangulata</name>
    <name type="common">Goatgrass</name>
    <dbReference type="NCBI Taxonomy" id="200361"/>
    <lineage>
        <taxon>Eukaryota</taxon>
        <taxon>Viridiplantae</taxon>
        <taxon>Streptophyta</taxon>
        <taxon>Embryophyta</taxon>
        <taxon>Tracheophyta</taxon>
        <taxon>Spermatophyta</taxon>
        <taxon>Magnoliopsida</taxon>
        <taxon>Liliopsida</taxon>
        <taxon>Poales</taxon>
        <taxon>Poaceae</taxon>
        <taxon>BOP clade</taxon>
        <taxon>Pooideae</taxon>
        <taxon>Triticodae</taxon>
        <taxon>Triticeae</taxon>
        <taxon>Triticinae</taxon>
        <taxon>Aegilops</taxon>
    </lineage>
</organism>
<feature type="domain" description="DUF7751" evidence="3">
    <location>
        <begin position="179"/>
        <end position="229"/>
    </location>
</feature>
<keyword evidence="5" id="KW-1185">Reference proteome</keyword>
<protein>
    <recommendedName>
        <fullName evidence="3">DUF7751 domain-containing protein</fullName>
    </recommendedName>
</protein>
<evidence type="ECO:0000256" key="1">
    <source>
        <dbReference type="ARBA" id="ARBA00022741"/>
    </source>
</evidence>
<reference evidence="5" key="1">
    <citation type="journal article" date="2014" name="Science">
        <title>Ancient hybridizations among the ancestral genomes of bread wheat.</title>
        <authorList>
            <consortium name="International Wheat Genome Sequencing Consortium,"/>
            <person name="Marcussen T."/>
            <person name="Sandve S.R."/>
            <person name="Heier L."/>
            <person name="Spannagl M."/>
            <person name="Pfeifer M."/>
            <person name="Jakobsen K.S."/>
            <person name="Wulff B.B."/>
            <person name="Steuernagel B."/>
            <person name="Mayer K.F."/>
            <person name="Olsen O.A."/>
        </authorList>
    </citation>
    <scope>NUCLEOTIDE SEQUENCE [LARGE SCALE GENOMIC DNA]</scope>
    <source>
        <strain evidence="5">cv. AL8/78</strain>
    </source>
</reference>
<dbReference type="PANTHER" id="PTHR45644:SF85">
    <property type="entry name" value="P-LOOP CONTAINING NUCLEOSIDE TRIPHOSPHATE HYDROLASES SUPERFAMILY PROTEIN"/>
    <property type="match status" value="1"/>
</dbReference>
<dbReference type="Proteomes" id="UP000015105">
    <property type="component" value="Chromosome 3D"/>
</dbReference>
<evidence type="ECO:0000313" key="4">
    <source>
        <dbReference type="EnsemblPlants" id="AET3Gv20341900.12"/>
    </source>
</evidence>
<dbReference type="EnsemblPlants" id="AET3Gv20341900.12">
    <property type="protein sequence ID" value="AET3Gv20341900.12"/>
    <property type="gene ID" value="AET3Gv20341900"/>
</dbReference>
<dbReference type="Pfam" id="PF24933">
    <property type="entry name" value="DUF7751"/>
    <property type="match status" value="1"/>
</dbReference>
<dbReference type="AlphaFoldDB" id="A0A453EHF1"/>